<evidence type="ECO:0000256" key="4">
    <source>
        <dbReference type="PROSITE-ProRule" id="PRU00134"/>
    </source>
</evidence>
<keyword evidence="7" id="KW-1185">Reference proteome</keyword>
<gene>
    <name evidence="6" type="ORF">BD626DRAFT_492607</name>
</gene>
<sequence>MNRPVESWEESVLLLGEAIDNKHALPGTDTASRMQAYGKNIQQHLKSRPLHVLLNAPPAIPVEEYTVTPVGRVMVAALLALKKLYFISAHPALRRLWPFDDAAWPKLLRWTEYFAPIYSYHSAADLPLPKDEATGHLIMLASLGITQCITSLPKAQAADLLLSSDNNALSSVIVLWLHWSRVTKSPLVEIMYTYEPVMSCPSTFRAVWSSLEPEVAKDVIGTRLLASVGGKHKHIFRAGAAHLRALLAHGPSANDELKNHILLIEEITCKYPVNSRTFPACYMAALIAVVNARLTNTPGAAKVWVMAVVMILRLCCRGDHAKFLAIEHGIFPTLVRLRRLREEDCDEPHFLNPGENIQRHFGEILELVADMMSYPRALRGFHAHEAAIPSVSYRKDEEAILTIAKRRYALLDRAEEDWARWETCCNPNCPNPKTSPVRSCPCGECVYCSKQCQRVHWSGGNHSLVCKHIEQPDTPGVWPKVMRVRDMHFLVVLARAYMETHYADVLAASRGLNCVVGELSVYGMREECRLQFPEPAARQSRSAGEGVDVVVIVKYHQETLRRGVTVALSQERKAWQMPKDRCRTITMTQYNPPAELEDAVAPVKDTSEGECVVV</sequence>
<protein>
    <recommendedName>
        <fullName evidence="5">MYND-type domain-containing protein</fullName>
    </recommendedName>
</protein>
<dbReference type="PROSITE" id="PS50865">
    <property type="entry name" value="ZF_MYND_2"/>
    <property type="match status" value="1"/>
</dbReference>
<feature type="domain" description="MYND-type" evidence="5">
    <location>
        <begin position="426"/>
        <end position="466"/>
    </location>
</feature>
<keyword evidence="1" id="KW-0479">Metal-binding</keyword>
<name>A0A550CGE5_9AGAR</name>
<reference evidence="6 7" key="1">
    <citation type="journal article" date="2019" name="New Phytol.">
        <title>Comparative genomics reveals unique wood-decay strategies and fruiting body development in the Schizophyllaceae.</title>
        <authorList>
            <person name="Almasi E."/>
            <person name="Sahu N."/>
            <person name="Krizsan K."/>
            <person name="Balint B."/>
            <person name="Kovacs G.M."/>
            <person name="Kiss B."/>
            <person name="Cseklye J."/>
            <person name="Drula E."/>
            <person name="Henrissat B."/>
            <person name="Nagy I."/>
            <person name="Chovatia M."/>
            <person name="Adam C."/>
            <person name="LaButti K."/>
            <person name="Lipzen A."/>
            <person name="Riley R."/>
            <person name="Grigoriev I.V."/>
            <person name="Nagy L.G."/>
        </authorList>
    </citation>
    <scope>NUCLEOTIDE SEQUENCE [LARGE SCALE GENOMIC DNA]</scope>
    <source>
        <strain evidence="6 7">NL-1724</strain>
    </source>
</reference>
<dbReference type="InterPro" id="IPR002893">
    <property type="entry name" value="Znf_MYND"/>
</dbReference>
<evidence type="ECO:0000259" key="5">
    <source>
        <dbReference type="PROSITE" id="PS50865"/>
    </source>
</evidence>
<proteinExistence type="predicted"/>
<organism evidence="6 7">
    <name type="scientific">Schizophyllum amplum</name>
    <dbReference type="NCBI Taxonomy" id="97359"/>
    <lineage>
        <taxon>Eukaryota</taxon>
        <taxon>Fungi</taxon>
        <taxon>Dikarya</taxon>
        <taxon>Basidiomycota</taxon>
        <taxon>Agaricomycotina</taxon>
        <taxon>Agaricomycetes</taxon>
        <taxon>Agaricomycetidae</taxon>
        <taxon>Agaricales</taxon>
        <taxon>Schizophyllaceae</taxon>
        <taxon>Schizophyllum</taxon>
    </lineage>
</organism>
<comment type="caution">
    <text evidence="6">The sequence shown here is derived from an EMBL/GenBank/DDBJ whole genome shotgun (WGS) entry which is preliminary data.</text>
</comment>
<dbReference type="EMBL" id="VDMD01000008">
    <property type="protein sequence ID" value="TRM63756.1"/>
    <property type="molecule type" value="Genomic_DNA"/>
</dbReference>
<evidence type="ECO:0000256" key="2">
    <source>
        <dbReference type="ARBA" id="ARBA00022771"/>
    </source>
</evidence>
<accession>A0A550CGE5</accession>
<evidence type="ECO:0000313" key="7">
    <source>
        <dbReference type="Proteomes" id="UP000320762"/>
    </source>
</evidence>
<evidence type="ECO:0000256" key="3">
    <source>
        <dbReference type="ARBA" id="ARBA00022833"/>
    </source>
</evidence>
<evidence type="ECO:0000256" key="1">
    <source>
        <dbReference type="ARBA" id="ARBA00022723"/>
    </source>
</evidence>
<evidence type="ECO:0000313" key="6">
    <source>
        <dbReference type="EMBL" id="TRM63756.1"/>
    </source>
</evidence>
<dbReference type="GO" id="GO:0008270">
    <property type="term" value="F:zinc ion binding"/>
    <property type="evidence" value="ECO:0007669"/>
    <property type="project" value="UniProtKB-KW"/>
</dbReference>
<dbReference type="Proteomes" id="UP000320762">
    <property type="component" value="Unassembled WGS sequence"/>
</dbReference>
<dbReference type="AlphaFoldDB" id="A0A550CGE5"/>
<keyword evidence="3" id="KW-0862">Zinc</keyword>
<dbReference type="OrthoDB" id="341421at2759"/>
<keyword evidence="2 4" id="KW-0863">Zinc-finger</keyword>